<dbReference type="Pfam" id="PF12724">
    <property type="entry name" value="Flavodoxin_5"/>
    <property type="match status" value="1"/>
</dbReference>
<dbReference type="PROSITE" id="PS00201">
    <property type="entry name" value="FLAVODOXIN"/>
    <property type="match status" value="1"/>
</dbReference>
<protein>
    <recommendedName>
        <fullName evidence="1">Flavodoxin-like domain-containing protein</fullName>
    </recommendedName>
</protein>
<sequence length="158" mass="17485">MKIAILYDSKFGNTKKIAEFLATEGRTAGHETQLFRTTKTKASAINTFQPEAIMVGGPTHFGKPTSTLIKYVKKLGKIEHSSTIRKAAVFNCYTGEEVTKAMKGQISDSLPNIELLDQVFPVLTGDQTGDNWNKIFLPPNWKGDAKSFLSAFLNFLSH</sequence>
<dbReference type="EMBL" id="CP104013">
    <property type="protein sequence ID" value="UYP46047.1"/>
    <property type="molecule type" value="Genomic_DNA"/>
</dbReference>
<gene>
    <name evidence="2" type="ORF">NEF87_002332</name>
</gene>
<dbReference type="InterPro" id="IPR026816">
    <property type="entry name" value="Flavodoxin_dom"/>
</dbReference>
<dbReference type="Proteomes" id="UP001208689">
    <property type="component" value="Chromosome"/>
</dbReference>
<dbReference type="InterPro" id="IPR029039">
    <property type="entry name" value="Flavoprotein-like_sf"/>
</dbReference>
<evidence type="ECO:0000313" key="2">
    <source>
        <dbReference type="EMBL" id="UYP46047.1"/>
    </source>
</evidence>
<dbReference type="Gene3D" id="3.40.50.360">
    <property type="match status" value="1"/>
</dbReference>
<reference evidence="2" key="1">
    <citation type="submission" date="2022-09" db="EMBL/GenBank/DDBJ databases">
        <title>Actin cytoskeleton and complex cell architecture in an #Asgard archaeon.</title>
        <authorList>
            <person name="Ponce Toledo R.I."/>
            <person name="Schleper C."/>
            <person name="Rodrigues Oliveira T."/>
            <person name="Wollweber F."/>
            <person name="Xu J."/>
            <person name="Rittmann S."/>
            <person name="Klingl A."/>
            <person name="Pilhofer M."/>
        </authorList>
    </citation>
    <scope>NUCLEOTIDE SEQUENCE</scope>
    <source>
        <strain evidence="2">B-35</strain>
    </source>
</reference>
<proteinExistence type="predicted"/>
<organism evidence="2 3">
    <name type="scientific">Candidatus Lokiarchaeum ossiferum</name>
    <dbReference type="NCBI Taxonomy" id="2951803"/>
    <lineage>
        <taxon>Archaea</taxon>
        <taxon>Promethearchaeati</taxon>
        <taxon>Promethearchaeota</taxon>
        <taxon>Promethearchaeia</taxon>
        <taxon>Promethearchaeales</taxon>
        <taxon>Promethearchaeaceae</taxon>
        <taxon>Candidatus Lokiarchaeum</taxon>
    </lineage>
</organism>
<evidence type="ECO:0000259" key="1">
    <source>
        <dbReference type="PROSITE" id="PS50902"/>
    </source>
</evidence>
<dbReference type="PROSITE" id="PS50902">
    <property type="entry name" value="FLAVODOXIN_LIKE"/>
    <property type="match status" value="1"/>
</dbReference>
<name>A0ABY6HT48_9ARCH</name>
<dbReference type="InterPro" id="IPR001226">
    <property type="entry name" value="Flavodoxin_CS"/>
</dbReference>
<dbReference type="InterPro" id="IPR008254">
    <property type="entry name" value="Flavodoxin/NO_synth"/>
</dbReference>
<keyword evidence="3" id="KW-1185">Reference proteome</keyword>
<dbReference type="SUPFAM" id="SSF52218">
    <property type="entry name" value="Flavoproteins"/>
    <property type="match status" value="1"/>
</dbReference>
<evidence type="ECO:0000313" key="3">
    <source>
        <dbReference type="Proteomes" id="UP001208689"/>
    </source>
</evidence>
<accession>A0ABY6HT48</accession>
<feature type="domain" description="Flavodoxin-like" evidence="1">
    <location>
        <begin position="3"/>
        <end position="158"/>
    </location>
</feature>